<organism evidence="13 14">
    <name type="scientific">Filimonas lacunae</name>
    <dbReference type="NCBI Taxonomy" id="477680"/>
    <lineage>
        <taxon>Bacteria</taxon>
        <taxon>Pseudomonadati</taxon>
        <taxon>Bacteroidota</taxon>
        <taxon>Chitinophagia</taxon>
        <taxon>Chitinophagales</taxon>
        <taxon>Chitinophagaceae</taxon>
        <taxon>Filimonas</taxon>
    </lineage>
</organism>
<dbReference type="InterPro" id="IPR012910">
    <property type="entry name" value="Plug_dom"/>
</dbReference>
<evidence type="ECO:0000313" key="13">
    <source>
        <dbReference type="EMBL" id="SIT31129.1"/>
    </source>
</evidence>
<dbReference type="STRING" id="477680.SAMN05421788_11085"/>
<dbReference type="SUPFAM" id="SSF56935">
    <property type="entry name" value="Porins"/>
    <property type="match status" value="1"/>
</dbReference>
<dbReference type="Gene3D" id="2.60.40.1120">
    <property type="entry name" value="Carboxypeptidase-like, regulatory domain"/>
    <property type="match status" value="1"/>
</dbReference>
<gene>
    <name evidence="13" type="ORF">SAMN05421788_11085</name>
</gene>
<sequence length="993" mass="109427">MRKYKWNLLVFALLCALSLCSGQLLAQKPVSGIVKDKNSVPLRGVSVFIKGKTNGVVTNDSGRYTITVMPGDNTLVFSATGFKTVETSVEALAEAGVVLNDDYAKLDEVVVVGYGTQKRREVTGAVATIKAENFTAGAIRDVSEAIRGKVAGLNITTGSGNPSDGSEINLRGFASLQGSTAPLILINGIPGGFNTVAPEDIASIDVLKDASAAAIYGTRGANGVILITTKSAGSEVPTTVTYTGYGSVSSFAKKAKFLTADKMRSLKAQGVSMNMTDLGNSVNWLDSISQTGNMHNHNLSLKGGNRRSSYVANVNYNKQNGVFKKTFNEELKVSLDLYHYMFNDRVKLNMNVIRAYQKVSAVNALFAGIGAIDNPYRQAVNHNPTDTVRNADGSWHESTTPMQYYNPLALINETRGETTTDWTRFAGNIGVNILKGWDVNLLLSTHRTSGYGGYYKTWQHYTTTLNNMNGVASLSTSRSKTDNLEFTTTYRKNLGLHQFTLLGGYSYQYYVTDGFGAYNYNFQNDVFSYNNIGAGLAIQDNRASMNSYKNSNKLVGFLGRLNYAFDNRFNLMASLRREGSSKFGANHKWGNFSSVSAGWTISNEAFMKNVRGINLLKLRAGWGVTGIAPSSSYLSLSTYVYSGLYQNGDDLIYTLKPGSNPNPDLRWEKSTELNIGLDFSLLNDRLSGSVDVYDKQTKDLLWEYPVPTPPNFYSTTIANVGKISNKGVEILLNAVPVKTKNFRWNASLTVSHNTNKLLSLSNDLYKIDKDRLDYGAITEPISMNSHRIDVGKSLGNFYGFKAVDVTDDGYWIVEAADGKRKKLETTMYTQDEYKQYLGNGLPKFTGGFSNTFTYKRFDLGVVLTGAFGYKILNGQRMFYENPTIQYNVLESAYDKVFGKAVLKNPQAFVSYYLENGNYVKVDNITFGYSPKLVPNKYIKSLRMYASGSNLGYFTSYKGIDPEIARPDPKTAGIDDRNKYPTIKTFTVGVIATF</sequence>
<dbReference type="FunFam" id="2.170.130.10:FF:000003">
    <property type="entry name" value="SusC/RagA family TonB-linked outer membrane protein"/>
    <property type="match status" value="1"/>
</dbReference>
<evidence type="ECO:0000256" key="9">
    <source>
        <dbReference type="RuleBase" id="RU003357"/>
    </source>
</evidence>
<dbReference type="InterPro" id="IPR008969">
    <property type="entry name" value="CarboxyPept-like_regulatory"/>
</dbReference>
<comment type="similarity">
    <text evidence="8 9">Belongs to the TonB-dependent receptor family.</text>
</comment>
<dbReference type="Gene3D" id="2.170.130.10">
    <property type="entry name" value="TonB-dependent receptor, plug domain"/>
    <property type="match status" value="1"/>
</dbReference>
<dbReference type="NCBIfam" id="TIGR04057">
    <property type="entry name" value="SusC_RagA_signa"/>
    <property type="match status" value="1"/>
</dbReference>
<feature type="signal peptide" evidence="10">
    <location>
        <begin position="1"/>
        <end position="26"/>
    </location>
</feature>
<keyword evidence="3 8" id="KW-1134">Transmembrane beta strand</keyword>
<keyword evidence="10" id="KW-0732">Signal</keyword>
<keyword evidence="2 8" id="KW-0813">Transport</keyword>
<dbReference type="Pfam" id="PF07715">
    <property type="entry name" value="Plug"/>
    <property type="match status" value="1"/>
</dbReference>
<dbReference type="InterPro" id="IPR036942">
    <property type="entry name" value="Beta-barrel_TonB_sf"/>
</dbReference>
<proteinExistence type="inferred from homology"/>
<dbReference type="InterPro" id="IPR023997">
    <property type="entry name" value="TonB-dep_OMP_SusC/RagA_CS"/>
</dbReference>
<dbReference type="SUPFAM" id="SSF49464">
    <property type="entry name" value="Carboxypeptidase regulatory domain-like"/>
    <property type="match status" value="1"/>
</dbReference>
<dbReference type="Pfam" id="PF13715">
    <property type="entry name" value="CarbopepD_reg_2"/>
    <property type="match status" value="1"/>
</dbReference>
<evidence type="ECO:0000256" key="3">
    <source>
        <dbReference type="ARBA" id="ARBA00022452"/>
    </source>
</evidence>
<keyword evidence="7 8" id="KW-0998">Cell outer membrane</keyword>
<evidence type="ECO:0000256" key="6">
    <source>
        <dbReference type="ARBA" id="ARBA00023136"/>
    </source>
</evidence>
<dbReference type="AlphaFoldDB" id="A0A173MA68"/>
<dbReference type="InterPro" id="IPR037066">
    <property type="entry name" value="Plug_dom_sf"/>
</dbReference>
<dbReference type="InterPro" id="IPR039426">
    <property type="entry name" value="TonB-dep_rcpt-like"/>
</dbReference>
<feature type="chain" id="PRO_5030022650" evidence="10">
    <location>
        <begin position="27"/>
        <end position="993"/>
    </location>
</feature>
<keyword evidence="5 9" id="KW-0798">TonB box</keyword>
<dbReference type="NCBIfam" id="TIGR04056">
    <property type="entry name" value="OMP_RagA_SusC"/>
    <property type="match status" value="1"/>
</dbReference>
<dbReference type="KEGG" id="fln:FLA_0346"/>
<keyword evidence="6 8" id="KW-0472">Membrane</keyword>
<evidence type="ECO:0000256" key="8">
    <source>
        <dbReference type="PROSITE-ProRule" id="PRU01360"/>
    </source>
</evidence>
<feature type="domain" description="TonB-dependent receptor-like beta-barrel" evidence="11">
    <location>
        <begin position="389"/>
        <end position="950"/>
    </location>
</feature>
<dbReference type="Proteomes" id="UP000186917">
    <property type="component" value="Unassembled WGS sequence"/>
</dbReference>
<keyword evidence="14" id="KW-1185">Reference proteome</keyword>
<evidence type="ECO:0000313" key="14">
    <source>
        <dbReference type="Proteomes" id="UP000186917"/>
    </source>
</evidence>
<feature type="domain" description="TonB-dependent receptor plug" evidence="12">
    <location>
        <begin position="119"/>
        <end position="224"/>
    </location>
</feature>
<dbReference type="GO" id="GO:0009279">
    <property type="term" value="C:cell outer membrane"/>
    <property type="evidence" value="ECO:0007669"/>
    <property type="project" value="UniProtKB-SubCell"/>
</dbReference>
<evidence type="ECO:0000256" key="1">
    <source>
        <dbReference type="ARBA" id="ARBA00004571"/>
    </source>
</evidence>
<dbReference type="InterPro" id="IPR000531">
    <property type="entry name" value="Beta-barrel_TonB"/>
</dbReference>
<dbReference type="OrthoDB" id="9768177at2"/>
<comment type="subcellular location">
    <subcellularLocation>
        <location evidence="1 8">Cell outer membrane</location>
        <topology evidence="1 8">Multi-pass membrane protein</topology>
    </subcellularLocation>
</comment>
<evidence type="ECO:0000256" key="4">
    <source>
        <dbReference type="ARBA" id="ARBA00022692"/>
    </source>
</evidence>
<name>A0A173MA68_9BACT</name>
<dbReference type="Gene3D" id="2.40.170.20">
    <property type="entry name" value="TonB-dependent receptor, beta-barrel domain"/>
    <property type="match status" value="1"/>
</dbReference>
<evidence type="ECO:0000256" key="2">
    <source>
        <dbReference type="ARBA" id="ARBA00022448"/>
    </source>
</evidence>
<evidence type="ECO:0000259" key="11">
    <source>
        <dbReference type="Pfam" id="PF00593"/>
    </source>
</evidence>
<keyword evidence="4 8" id="KW-0812">Transmembrane</keyword>
<evidence type="ECO:0000259" key="12">
    <source>
        <dbReference type="Pfam" id="PF07715"/>
    </source>
</evidence>
<dbReference type="Pfam" id="PF00593">
    <property type="entry name" value="TonB_dep_Rec_b-barrel"/>
    <property type="match status" value="1"/>
</dbReference>
<reference evidence="14" key="1">
    <citation type="submission" date="2017-01" db="EMBL/GenBank/DDBJ databases">
        <authorList>
            <person name="Varghese N."/>
            <person name="Submissions S."/>
        </authorList>
    </citation>
    <scope>NUCLEOTIDE SEQUENCE [LARGE SCALE GENOMIC DNA]</scope>
    <source>
        <strain evidence="14">DSM 21054</strain>
    </source>
</reference>
<dbReference type="PROSITE" id="PS52016">
    <property type="entry name" value="TONB_DEPENDENT_REC_3"/>
    <property type="match status" value="1"/>
</dbReference>
<dbReference type="EMBL" id="FTOR01000010">
    <property type="protein sequence ID" value="SIT31129.1"/>
    <property type="molecule type" value="Genomic_DNA"/>
</dbReference>
<dbReference type="RefSeq" id="WP_084206464.1">
    <property type="nucleotide sequence ID" value="NZ_AP017422.1"/>
</dbReference>
<evidence type="ECO:0000256" key="5">
    <source>
        <dbReference type="ARBA" id="ARBA00023077"/>
    </source>
</evidence>
<dbReference type="InterPro" id="IPR023996">
    <property type="entry name" value="TonB-dep_OMP_SusC/RagA"/>
</dbReference>
<evidence type="ECO:0000256" key="10">
    <source>
        <dbReference type="SAM" id="SignalP"/>
    </source>
</evidence>
<evidence type="ECO:0000256" key="7">
    <source>
        <dbReference type="ARBA" id="ARBA00023237"/>
    </source>
</evidence>
<accession>A0A173MA68</accession>
<protein>
    <submittedName>
        <fullName evidence="13">TonB-linked outer membrane protein, SusC/RagA family</fullName>
    </submittedName>
</protein>